<sequence length="61" mass="6737">METTISLDIKHALQQMGINPIKAMELLAFETAGYVTPGMELPTKTALPESNPLYLASEMER</sequence>
<keyword evidence="2" id="KW-1185">Reference proteome</keyword>
<protein>
    <submittedName>
        <fullName evidence="1">Uncharacterized protein</fullName>
    </submittedName>
</protein>
<reference evidence="1 2" key="1">
    <citation type="submission" date="2024-04" db="EMBL/GenBank/DDBJ databases">
        <title>draft genome sequnece of Paenibacillus filicis.</title>
        <authorList>
            <person name="Kim D.-U."/>
        </authorList>
    </citation>
    <scope>NUCLEOTIDE SEQUENCE [LARGE SCALE GENOMIC DNA]</scope>
    <source>
        <strain evidence="1 2">KACC14197</strain>
    </source>
</reference>
<name>A0ABU9DFU3_9BACL</name>
<gene>
    <name evidence="1" type="ORF">WMW72_03305</name>
</gene>
<dbReference type="EMBL" id="JBBPCC010000001">
    <property type="protein sequence ID" value="MEK8126930.1"/>
    <property type="molecule type" value="Genomic_DNA"/>
</dbReference>
<organism evidence="1 2">
    <name type="scientific">Paenibacillus filicis</name>
    <dbReference type="NCBI Taxonomy" id="669464"/>
    <lineage>
        <taxon>Bacteria</taxon>
        <taxon>Bacillati</taxon>
        <taxon>Bacillota</taxon>
        <taxon>Bacilli</taxon>
        <taxon>Bacillales</taxon>
        <taxon>Paenibacillaceae</taxon>
        <taxon>Paenibacillus</taxon>
    </lineage>
</organism>
<dbReference type="Proteomes" id="UP001469365">
    <property type="component" value="Unassembled WGS sequence"/>
</dbReference>
<evidence type="ECO:0000313" key="2">
    <source>
        <dbReference type="Proteomes" id="UP001469365"/>
    </source>
</evidence>
<comment type="caution">
    <text evidence="1">The sequence shown here is derived from an EMBL/GenBank/DDBJ whole genome shotgun (WGS) entry which is preliminary data.</text>
</comment>
<accession>A0ABU9DFU3</accession>
<dbReference type="RefSeq" id="WP_341413971.1">
    <property type="nucleotide sequence ID" value="NZ_JBBPCC010000001.1"/>
</dbReference>
<evidence type="ECO:0000313" key="1">
    <source>
        <dbReference type="EMBL" id="MEK8126930.1"/>
    </source>
</evidence>
<proteinExistence type="predicted"/>